<organism evidence="2 3">
    <name type="scientific">Halobacillus salinarum</name>
    <dbReference type="NCBI Taxonomy" id="2932257"/>
    <lineage>
        <taxon>Bacteria</taxon>
        <taxon>Bacillati</taxon>
        <taxon>Bacillota</taxon>
        <taxon>Bacilli</taxon>
        <taxon>Bacillales</taxon>
        <taxon>Bacillaceae</taxon>
        <taxon>Halobacillus</taxon>
    </lineage>
</organism>
<protein>
    <submittedName>
        <fullName evidence="2">Uncharacterized protein</fullName>
    </submittedName>
</protein>
<name>A0ABY4EPF2_9BACI</name>
<evidence type="ECO:0000313" key="3">
    <source>
        <dbReference type="Proteomes" id="UP000831787"/>
    </source>
</evidence>
<dbReference type="EMBL" id="CP095073">
    <property type="protein sequence ID" value="UOQ45738.1"/>
    <property type="molecule type" value="Genomic_DNA"/>
</dbReference>
<feature type="region of interest" description="Disordered" evidence="1">
    <location>
        <begin position="47"/>
        <end position="66"/>
    </location>
</feature>
<gene>
    <name evidence="2" type="ORF">MUN89_07360</name>
</gene>
<evidence type="ECO:0000256" key="1">
    <source>
        <dbReference type="SAM" id="MobiDB-lite"/>
    </source>
</evidence>
<evidence type="ECO:0000313" key="2">
    <source>
        <dbReference type="EMBL" id="UOQ45738.1"/>
    </source>
</evidence>
<dbReference type="RefSeq" id="WP_244712570.1">
    <property type="nucleotide sequence ID" value="NZ_CP095073.1"/>
</dbReference>
<reference evidence="2 3" key="1">
    <citation type="submission" date="2022-04" db="EMBL/GenBank/DDBJ databases">
        <title>Halobacillus sp. isolated from saltern.</title>
        <authorList>
            <person name="Won M."/>
            <person name="Lee C.-M."/>
            <person name="Woen H.-Y."/>
            <person name="Kwon S.-W."/>
        </authorList>
    </citation>
    <scope>NUCLEOTIDE SEQUENCE [LARGE SCALE GENOMIC DNA]</scope>
    <source>
        <strain evidence="2 3">SSBR10-3</strain>
    </source>
</reference>
<dbReference type="Proteomes" id="UP000831787">
    <property type="component" value="Chromosome"/>
</dbReference>
<sequence length="66" mass="7789">MKTTYLCPDCRDLSRRLKQQEEVIAQLVDIIAVTNRRIYDLDQRQSGMEHQLIREHNPRYAPSTSS</sequence>
<keyword evidence="3" id="KW-1185">Reference proteome</keyword>
<proteinExistence type="predicted"/>
<accession>A0ABY4EPF2</accession>